<evidence type="ECO:0000259" key="6">
    <source>
        <dbReference type="PROSITE" id="PS50118"/>
    </source>
</evidence>
<name>A0A8D8SZA9_9HEMI</name>
<sequence length="275" mass="31748">MMDIRNFMTKSVVDESDEGETDAPVAKKPKTEKQNSEGSGSETNDILSTVPQKEITEFLNQVLEHIDPKLDKLSHKRGAEKFNWNEIKFKDFSPDQCRNLWHAIQAHQRKYRTMGELVLDAISWNTVPRKVPGQPKKPLSSYMVYFQKEFKKMKENDPSISVIQATKIVSERFKTLSPKKKLKLQDEVKDSNETYKCKMALFKEEHPDFVDSVPATKTKSTKSPKEPSAPTARSPFKIFCDERTTSESVDAKHLREEWTGLDDYQKIQKSFSPRI</sequence>
<dbReference type="PANTHER" id="PTHR46318:SF3">
    <property type="entry name" value="UPSTREAM BINDING TRANSCRIPTION FACTOR"/>
    <property type="match status" value="1"/>
</dbReference>
<dbReference type="SUPFAM" id="SSF47095">
    <property type="entry name" value="HMG-box"/>
    <property type="match status" value="1"/>
</dbReference>
<dbReference type="InterPro" id="IPR009071">
    <property type="entry name" value="HMG_box_dom"/>
</dbReference>
<keyword evidence="2 4" id="KW-0238">DNA-binding</keyword>
<dbReference type="AlphaFoldDB" id="A0A8D8SZA9"/>
<evidence type="ECO:0000256" key="3">
    <source>
        <dbReference type="ARBA" id="ARBA00023242"/>
    </source>
</evidence>
<dbReference type="GO" id="GO:0003677">
    <property type="term" value="F:DNA binding"/>
    <property type="evidence" value="ECO:0007669"/>
    <property type="project" value="UniProtKB-UniRule"/>
</dbReference>
<feature type="region of interest" description="Disordered" evidence="5">
    <location>
        <begin position="212"/>
        <end position="236"/>
    </location>
</feature>
<dbReference type="InterPro" id="IPR036910">
    <property type="entry name" value="HMG_box_dom_sf"/>
</dbReference>
<organism evidence="7">
    <name type="scientific">Cacopsylla melanoneura</name>
    <dbReference type="NCBI Taxonomy" id="428564"/>
    <lineage>
        <taxon>Eukaryota</taxon>
        <taxon>Metazoa</taxon>
        <taxon>Ecdysozoa</taxon>
        <taxon>Arthropoda</taxon>
        <taxon>Hexapoda</taxon>
        <taxon>Insecta</taxon>
        <taxon>Pterygota</taxon>
        <taxon>Neoptera</taxon>
        <taxon>Paraneoptera</taxon>
        <taxon>Hemiptera</taxon>
        <taxon>Sternorrhyncha</taxon>
        <taxon>Psylloidea</taxon>
        <taxon>Psyllidae</taxon>
        <taxon>Psyllinae</taxon>
        <taxon>Cacopsylla</taxon>
    </lineage>
</organism>
<dbReference type="InterPro" id="IPR051762">
    <property type="entry name" value="UBF1"/>
</dbReference>
<feature type="DNA-binding region" description="HMG box" evidence="4">
    <location>
        <begin position="135"/>
        <end position="203"/>
    </location>
</feature>
<accession>A0A8D8SZA9</accession>
<evidence type="ECO:0000313" key="7">
    <source>
        <dbReference type="EMBL" id="CAG6676890.1"/>
    </source>
</evidence>
<dbReference type="SMART" id="SM00398">
    <property type="entry name" value="HMG"/>
    <property type="match status" value="1"/>
</dbReference>
<comment type="subcellular location">
    <subcellularLocation>
        <location evidence="1">Nucleus</location>
    </subcellularLocation>
</comment>
<proteinExistence type="predicted"/>
<dbReference type="PROSITE" id="PS50118">
    <property type="entry name" value="HMG_BOX_2"/>
    <property type="match status" value="1"/>
</dbReference>
<feature type="region of interest" description="Disordered" evidence="5">
    <location>
        <begin position="1"/>
        <end position="49"/>
    </location>
</feature>
<evidence type="ECO:0000256" key="2">
    <source>
        <dbReference type="ARBA" id="ARBA00023125"/>
    </source>
</evidence>
<dbReference type="PANTHER" id="PTHR46318">
    <property type="entry name" value="UPSTREAM BINDING TRANSCRIPTION FACTOR"/>
    <property type="match status" value="1"/>
</dbReference>
<protein>
    <submittedName>
        <fullName evidence="7">Nucleolar transcription factor 1</fullName>
    </submittedName>
</protein>
<evidence type="ECO:0000256" key="1">
    <source>
        <dbReference type="ARBA" id="ARBA00004123"/>
    </source>
</evidence>
<evidence type="ECO:0000256" key="5">
    <source>
        <dbReference type="SAM" id="MobiDB-lite"/>
    </source>
</evidence>
<feature type="domain" description="HMG box" evidence="6">
    <location>
        <begin position="135"/>
        <end position="203"/>
    </location>
</feature>
<dbReference type="GO" id="GO:0005634">
    <property type="term" value="C:nucleus"/>
    <property type="evidence" value="ECO:0007669"/>
    <property type="project" value="UniProtKB-SubCell"/>
</dbReference>
<keyword evidence="3 4" id="KW-0539">Nucleus</keyword>
<reference evidence="7" key="1">
    <citation type="submission" date="2021-05" db="EMBL/GenBank/DDBJ databases">
        <authorList>
            <person name="Alioto T."/>
            <person name="Alioto T."/>
            <person name="Gomez Garrido J."/>
        </authorList>
    </citation>
    <scope>NUCLEOTIDE SEQUENCE</scope>
</reference>
<dbReference type="Pfam" id="PF00505">
    <property type="entry name" value="HMG_box"/>
    <property type="match status" value="1"/>
</dbReference>
<feature type="compositionally biased region" description="Polar residues" evidence="5">
    <location>
        <begin position="36"/>
        <end position="49"/>
    </location>
</feature>
<evidence type="ECO:0000256" key="4">
    <source>
        <dbReference type="PROSITE-ProRule" id="PRU00267"/>
    </source>
</evidence>
<dbReference type="EMBL" id="HBUF01240780">
    <property type="protein sequence ID" value="CAG6676890.1"/>
    <property type="molecule type" value="Transcribed_RNA"/>
</dbReference>
<dbReference type="Gene3D" id="1.10.30.10">
    <property type="entry name" value="High mobility group box domain"/>
    <property type="match status" value="1"/>
</dbReference>